<protein>
    <submittedName>
        <fullName evidence="1">Uncharacterized protein</fullName>
    </submittedName>
</protein>
<organism evidence="1 2">
    <name type="scientific">Neurospora intermedia</name>
    <dbReference type="NCBI Taxonomy" id="5142"/>
    <lineage>
        <taxon>Eukaryota</taxon>
        <taxon>Fungi</taxon>
        <taxon>Dikarya</taxon>
        <taxon>Ascomycota</taxon>
        <taxon>Pezizomycotina</taxon>
        <taxon>Sordariomycetes</taxon>
        <taxon>Sordariomycetidae</taxon>
        <taxon>Sordariales</taxon>
        <taxon>Sordariaceae</taxon>
        <taxon>Neurospora</taxon>
    </lineage>
</organism>
<sequence length="53" mass="5995">MLMTYPLVPYPRRTQGRGTGTCARLIMEVRPMVFFHTSTLLVPSKPAIFLVSI</sequence>
<keyword evidence="2" id="KW-1185">Reference proteome</keyword>
<reference evidence="1 2" key="1">
    <citation type="submission" date="2023-09" db="EMBL/GenBank/DDBJ databases">
        <title>Multi-omics analysis of a traditional fermented food reveals byproduct-associated fungal strains for waste-to-food upcycling.</title>
        <authorList>
            <consortium name="Lawrence Berkeley National Laboratory"/>
            <person name="Rekdal V.M."/>
            <person name="Villalobos-Escobedo J.M."/>
            <person name="Rodriguez-Valeron N."/>
            <person name="Garcia M.O."/>
            <person name="Vasquez D.P."/>
            <person name="Damayanti I."/>
            <person name="Sorensen P.M."/>
            <person name="Baidoo E.E."/>
            <person name="De Carvalho A.C."/>
            <person name="Riley R."/>
            <person name="Lipzen A."/>
            <person name="He G."/>
            <person name="Yan M."/>
            <person name="Haridas S."/>
            <person name="Daum C."/>
            <person name="Yoshinaga Y."/>
            <person name="Ng V."/>
            <person name="Grigoriev I.V."/>
            <person name="Munk R."/>
            <person name="Nuraida L."/>
            <person name="Wijaya C.H."/>
            <person name="Morales P.-C."/>
            <person name="Keasling J.D."/>
        </authorList>
    </citation>
    <scope>NUCLEOTIDE SEQUENCE [LARGE SCALE GENOMIC DNA]</scope>
    <source>
        <strain evidence="1 2">FGSC 2613</strain>
    </source>
</reference>
<evidence type="ECO:0000313" key="1">
    <source>
        <dbReference type="EMBL" id="KAL0471742.1"/>
    </source>
</evidence>
<gene>
    <name evidence="1" type="ORF">QR685DRAFT_519980</name>
</gene>
<comment type="caution">
    <text evidence="1">The sequence shown here is derived from an EMBL/GenBank/DDBJ whole genome shotgun (WGS) entry which is preliminary data.</text>
</comment>
<accession>A0ABR3DGE5</accession>
<name>A0ABR3DGE5_NEUIN</name>
<evidence type="ECO:0000313" key="2">
    <source>
        <dbReference type="Proteomes" id="UP001451303"/>
    </source>
</evidence>
<dbReference type="EMBL" id="JAVLET010000003">
    <property type="protein sequence ID" value="KAL0471742.1"/>
    <property type="molecule type" value="Genomic_DNA"/>
</dbReference>
<proteinExistence type="predicted"/>
<dbReference type="Proteomes" id="UP001451303">
    <property type="component" value="Unassembled WGS sequence"/>
</dbReference>